<sequence length="267" mass="28814">MMKRIAFDEIGIEAGGVQLYAAACGDPGGEPVIFLHGISENGSAFGPIMAALPQHRRYIALDLRGRGRSGKPASGYAMRDYIADLLALWNALPGGGKPALIGHSMGARIAAAFAAAYPELTGRVMMIDPPLSGPGRPPFPLPLARFTVPKAMLDAGDLEAFRAHYAAIGIDPEAKARELKACAPEAIEQSYLAMNEEPFHVWYRLLRVPARLVACGGAPFIGPAEARELEALNPSVDIRYLPEAGHELHKREPETTIRLIREFLEGR</sequence>
<feature type="domain" description="AB hydrolase-1" evidence="1">
    <location>
        <begin position="32"/>
        <end position="256"/>
    </location>
</feature>
<protein>
    <submittedName>
        <fullName evidence="2">Alpha-(N-acetylaminomethylene)succinic acid hydrolase</fullName>
    </submittedName>
</protein>
<dbReference type="Proteomes" id="UP000681526">
    <property type="component" value="Unassembled WGS sequence"/>
</dbReference>
<evidence type="ECO:0000259" key="1">
    <source>
        <dbReference type="Pfam" id="PF12697"/>
    </source>
</evidence>
<dbReference type="InterPro" id="IPR050266">
    <property type="entry name" value="AB_hydrolase_sf"/>
</dbReference>
<dbReference type="PANTHER" id="PTHR43798">
    <property type="entry name" value="MONOACYLGLYCEROL LIPASE"/>
    <property type="match status" value="1"/>
</dbReference>
<organism evidence="2 3">
    <name type="scientific">Thermobacillus xylanilyticus</name>
    <dbReference type="NCBI Taxonomy" id="76633"/>
    <lineage>
        <taxon>Bacteria</taxon>
        <taxon>Bacillati</taxon>
        <taxon>Bacillota</taxon>
        <taxon>Bacilli</taxon>
        <taxon>Bacillales</taxon>
        <taxon>Paenibacillaceae</taxon>
        <taxon>Thermobacillus</taxon>
    </lineage>
</organism>
<dbReference type="Gene3D" id="3.40.50.1820">
    <property type="entry name" value="alpha/beta hydrolase"/>
    <property type="match status" value="1"/>
</dbReference>
<gene>
    <name evidence="2" type="primary">txxe 1143-aamsh1</name>
    <name evidence="2" type="ORF">TXXE_08255</name>
</gene>
<evidence type="ECO:0000313" key="3">
    <source>
        <dbReference type="Proteomes" id="UP000681526"/>
    </source>
</evidence>
<dbReference type="RefSeq" id="WP_213484192.1">
    <property type="nucleotide sequence ID" value="NZ_CAJRAY010000038.1"/>
</dbReference>
<evidence type="ECO:0000313" key="2">
    <source>
        <dbReference type="EMBL" id="CAG5084864.1"/>
    </source>
</evidence>
<dbReference type="EMBL" id="CAJRAY010000038">
    <property type="protein sequence ID" value="CAG5084864.1"/>
    <property type="molecule type" value="Genomic_DNA"/>
</dbReference>
<dbReference type="PANTHER" id="PTHR43798:SF33">
    <property type="entry name" value="HYDROLASE, PUTATIVE (AFU_ORTHOLOGUE AFUA_2G14860)-RELATED"/>
    <property type="match status" value="1"/>
</dbReference>
<dbReference type="InterPro" id="IPR000073">
    <property type="entry name" value="AB_hydrolase_1"/>
</dbReference>
<keyword evidence="3" id="KW-1185">Reference proteome</keyword>
<dbReference type="GO" id="GO:0016787">
    <property type="term" value="F:hydrolase activity"/>
    <property type="evidence" value="ECO:0007669"/>
    <property type="project" value="UniProtKB-KW"/>
</dbReference>
<dbReference type="InterPro" id="IPR029058">
    <property type="entry name" value="AB_hydrolase_fold"/>
</dbReference>
<dbReference type="PRINTS" id="PR00111">
    <property type="entry name" value="ABHYDROLASE"/>
</dbReference>
<dbReference type="SUPFAM" id="SSF53474">
    <property type="entry name" value="alpha/beta-Hydrolases"/>
    <property type="match status" value="1"/>
</dbReference>
<dbReference type="Pfam" id="PF12697">
    <property type="entry name" value="Abhydrolase_6"/>
    <property type="match status" value="1"/>
</dbReference>
<accession>A0ABN7RSI1</accession>
<proteinExistence type="predicted"/>
<name>A0ABN7RSI1_THEXY</name>
<comment type="caution">
    <text evidence="2">The sequence shown here is derived from an EMBL/GenBank/DDBJ whole genome shotgun (WGS) entry which is preliminary data.</text>
</comment>
<keyword evidence="2" id="KW-0378">Hydrolase</keyword>
<reference evidence="2 3" key="1">
    <citation type="submission" date="2021-04" db="EMBL/GenBank/DDBJ databases">
        <authorList>
            <person name="Rakotoarivonina H."/>
        </authorList>
    </citation>
    <scope>NUCLEOTIDE SEQUENCE [LARGE SCALE GENOMIC DNA]</scope>
    <source>
        <strain evidence="2 3">XE</strain>
    </source>
</reference>